<gene>
    <name evidence="1" type="ORF">G6F51_009997</name>
</gene>
<reference evidence="1" key="1">
    <citation type="journal article" date="2020" name="Microb. Genom.">
        <title>Genetic diversity of clinical and environmental Mucorales isolates obtained from an investigation of mucormycosis cases among solid organ transplant recipients.</title>
        <authorList>
            <person name="Nguyen M.H."/>
            <person name="Kaul D."/>
            <person name="Muto C."/>
            <person name="Cheng S.J."/>
            <person name="Richter R.A."/>
            <person name="Bruno V.M."/>
            <person name="Liu G."/>
            <person name="Beyhan S."/>
            <person name="Sundermann A.J."/>
            <person name="Mounaud S."/>
            <person name="Pasculle A.W."/>
            <person name="Nierman W.C."/>
            <person name="Driscoll E."/>
            <person name="Cumbie R."/>
            <person name="Clancy C.J."/>
            <person name="Dupont C.L."/>
        </authorList>
    </citation>
    <scope>NUCLEOTIDE SEQUENCE</scope>
    <source>
        <strain evidence="1">GL16</strain>
    </source>
</reference>
<evidence type="ECO:0000313" key="2">
    <source>
        <dbReference type="Proteomes" id="UP000717996"/>
    </source>
</evidence>
<dbReference type="AlphaFoldDB" id="A0A9P6Y2P6"/>
<sequence>MSNNSQINIDPFVLTPGQDKSLTISADDMLKLLESLKMDSSSSPELRVLYESAKNGETVDRDTLMNTVSSLLANDSKHLSELMGSIGTFDIHL</sequence>
<name>A0A9P6Y2P6_RHIOR</name>
<dbReference type="EMBL" id="JAANIT010001960">
    <property type="protein sequence ID" value="KAG1538068.1"/>
    <property type="molecule type" value="Genomic_DNA"/>
</dbReference>
<proteinExistence type="predicted"/>
<dbReference type="OrthoDB" id="2270765at2759"/>
<comment type="caution">
    <text evidence="1">The sequence shown here is derived from an EMBL/GenBank/DDBJ whole genome shotgun (WGS) entry which is preliminary data.</text>
</comment>
<accession>A0A9P6Y2P6</accession>
<organism evidence="1 2">
    <name type="scientific">Rhizopus oryzae</name>
    <name type="common">Mucormycosis agent</name>
    <name type="synonym">Rhizopus arrhizus var. delemar</name>
    <dbReference type="NCBI Taxonomy" id="64495"/>
    <lineage>
        <taxon>Eukaryota</taxon>
        <taxon>Fungi</taxon>
        <taxon>Fungi incertae sedis</taxon>
        <taxon>Mucoromycota</taxon>
        <taxon>Mucoromycotina</taxon>
        <taxon>Mucoromycetes</taxon>
        <taxon>Mucorales</taxon>
        <taxon>Mucorineae</taxon>
        <taxon>Rhizopodaceae</taxon>
        <taxon>Rhizopus</taxon>
    </lineage>
</organism>
<dbReference type="Proteomes" id="UP000717996">
    <property type="component" value="Unassembled WGS sequence"/>
</dbReference>
<evidence type="ECO:0000313" key="1">
    <source>
        <dbReference type="EMBL" id="KAG1538068.1"/>
    </source>
</evidence>
<protein>
    <submittedName>
        <fullName evidence="1">Uncharacterized protein</fullName>
    </submittedName>
</protein>